<feature type="compositionally biased region" description="Basic and acidic residues" evidence="4">
    <location>
        <begin position="1260"/>
        <end position="1281"/>
    </location>
</feature>
<evidence type="ECO:0000313" key="8">
    <source>
        <dbReference type="EnsemblMetazoa" id="XP_038068189.1"/>
    </source>
</evidence>
<feature type="region of interest" description="Disordered" evidence="4">
    <location>
        <begin position="1544"/>
        <end position="1567"/>
    </location>
</feature>
<keyword evidence="3" id="KW-0539">Nucleus</keyword>
<feature type="region of interest" description="Disordered" evidence="4">
    <location>
        <begin position="837"/>
        <end position="970"/>
    </location>
</feature>
<feature type="compositionally biased region" description="Polar residues" evidence="4">
    <location>
        <begin position="1098"/>
        <end position="1108"/>
    </location>
</feature>
<evidence type="ECO:0000313" key="9">
    <source>
        <dbReference type="Proteomes" id="UP000887568"/>
    </source>
</evidence>
<feature type="region of interest" description="Disordered" evidence="4">
    <location>
        <begin position="1098"/>
        <end position="1118"/>
    </location>
</feature>
<reference evidence="8" key="1">
    <citation type="submission" date="2022-11" db="UniProtKB">
        <authorList>
            <consortium name="EnsemblMetazoa"/>
        </authorList>
    </citation>
    <scope>IDENTIFICATION</scope>
</reference>
<dbReference type="OrthoDB" id="448448at2759"/>
<accession>A0A914AXD9</accession>
<dbReference type="GO" id="GO:0005634">
    <property type="term" value="C:nucleus"/>
    <property type="evidence" value="ECO:0007669"/>
    <property type="project" value="UniProtKB-SubCell"/>
</dbReference>
<feature type="region of interest" description="Disordered" evidence="4">
    <location>
        <begin position="67"/>
        <end position="94"/>
    </location>
</feature>
<dbReference type="SMART" id="SM00487">
    <property type="entry name" value="DEXDc"/>
    <property type="match status" value="1"/>
</dbReference>
<feature type="compositionally biased region" description="Polar residues" evidence="4">
    <location>
        <begin position="1556"/>
        <end position="1567"/>
    </location>
</feature>
<dbReference type="InterPro" id="IPR001650">
    <property type="entry name" value="Helicase_C-like"/>
</dbReference>
<dbReference type="InterPro" id="IPR050496">
    <property type="entry name" value="SNF2_RAD54_helicase_repair"/>
</dbReference>
<feature type="region of interest" description="Disordered" evidence="4">
    <location>
        <begin position="1210"/>
        <end position="1438"/>
    </location>
</feature>
<dbReference type="InterPro" id="IPR000330">
    <property type="entry name" value="SNF2_N"/>
</dbReference>
<organism evidence="8 9">
    <name type="scientific">Patiria miniata</name>
    <name type="common">Bat star</name>
    <name type="synonym">Asterina miniata</name>
    <dbReference type="NCBI Taxonomy" id="46514"/>
    <lineage>
        <taxon>Eukaryota</taxon>
        <taxon>Metazoa</taxon>
        <taxon>Echinodermata</taxon>
        <taxon>Eleutherozoa</taxon>
        <taxon>Asterozoa</taxon>
        <taxon>Asteroidea</taxon>
        <taxon>Valvatacea</taxon>
        <taxon>Valvatida</taxon>
        <taxon>Asterinidae</taxon>
        <taxon>Patiria</taxon>
    </lineage>
</organism>
<dbReference type="InterPro" id="IPR057931">
    <property type="entry name" value="RHH_ERCC6L2"/>
</dbReference>
<proteinExistence type="predicted"/>
<dbReference type="InterPro" id="IPR002999">
    <property type="entry name" value="Tudor"/>
</dbReference>
<dbReference type="PROSITE" id="PS51192">
    <property type="entry name" value="HELICASE_ATP_BIND_1"/>
    <property type="match status" value="1"/>
</dbReference>
<dbReference type="GO" id="GO:0016787">
    <property type="term" value="F:hydrolase activity"/>
    <property type="evidence" value="ECO:0007669"/>
    <property type="project" value="UniProtKB-KW"/>
</dbReference>
<dbReference type="PANTHER" id="PTHR45629:SF7">
    <property type="entry name" value="DNA EXCISION REPAIR PROTEIN ERCC-6-RELATED"/>
    <property type="match status" value="1"/>
</dbReference>
<evidence type="ECO:0000256" key="2">
    <source>
        <dbReference type="ARBA" id="ARBA00022801"/>
    </source>
</evidence>
<dbReference type="Proteomes" id="UP000887568">
    <property type="component" value="Unplaced"/>
</dbReference>
<feature type="region of interest" description="Disordered" evidence="4">
    <location>
        <begin position="1001"/>
        <end position="1028"/>
    </location>
</feature>
<evidence type="ECO:0000256" key="4">
    <source>
        <dbReference type="SAM" id="MobiDB-lite"/>
    </source>
</evidence>
<evidence type="ECO:0000259" key="7">
    <source>
        <dbReference type="PROSITE" id="PS51194"/>
    </source>
</evidence>
<dbReference type="CDD" id="cd18793">
    <property type="entry name" value="SF2_C_SNF"/>
    <property type="match status" value="1"/>
</dbReference>
<dbReference type="GeneID" id="119737712"/>
<dbReference type="Pfam" id="PF00271">
    <property type="entry name" value="Helicase_C"/>
    <property type="match status" value="1"/>
</dbReference>
<feature type="compositionally biased region" description="Low complexity" evidence="4">
    <location>
        <begin position="131"/>
        <end position="152"/>
    </location>
</feature>
<feature type="domain" description="Tudor" evidence="5">
    <location>
        <begin position="7"/>
        <end position="67"/>
    </location>
</feature>
<keyword evidence="2" id="KW-0378">Hydrolase</keyword>
<evidence type="ECO:0000259" key="6">
    <source>
        <dbReference type="PROSITE" id="PS51192"/>
    </source>
</evidence>
<feature type="compositionally biased region" description="Basic and acidic residues" evidence="4">
    <location>
        <begin position="903"/>
        <end position="916"/>
    </location>
</feature>
<evidence type="ECO:0000259" key="5">
    <source>
        <dbReference type="PROSITE" id="PS50304"/>
    </source>
</evidence>
<dbReference type="GO" id="GO:0005524">
    <property type="term" value="F:ATP binding"/>
    <property type="evidence" value="ECO:0007669"/>
    <property type="project" value="InterPro"/>
</dbReference>
<feature type="compositionally biased region" description="Basic and acidic residues" evidence="4">
    <location>
        <begin position="1350"/>
        <end position="1363"/>
    </location>
</feature>
<feature type="compositionally biased region" description="Polar residues" evidence="4">
    <location>
        <begin position="1364"/>
        <end position="1385"/>
    </location>
</feature>
<keyword evidence="9" id="KW-1185">Reference proteome</keyword>
<dbReference type="PANTHER" id="PTHR45629">
    <property type="entry name" value="SNF2/RAD54 FAMILY MEMBER"/>
    <property type="match status" value="1"/>
</dbReference>
<dbReference type="SMART" id="SM00490">
    <property type="entry name" value="HELICc"/>
    <property type="match status" value="1"/>
</dbReference>
<feature type="compositionally biased region" description="Basic residues" evidence="4">
    <location>
        <begin position="1421"/>
        <end position="1436"/>
    </location>
</feature>
<dbReference type="RefSeq" id="XP_038068189.1">
    <property type="nucleotide sequence ID" value="XM_038212261.1"/>
</dbReference>
<evidence type="ECO:0000256" key="3">
    <source>
        <dbReference type="ARBA" id="ARBA00023242"/>
    </source>
</evidence>
<feature type="compositionally biased region" description="Basic residues" evidence="4">
    <location>
        <begin position="1221"/>
        <end position="1242"/>
    </location>
</feature>
<dbReference type="InterPro" id="IPR049730">
    <property type="entry name" value="SNF2/RAD54-like_C"/>
</dbReference>
<dbReference type="OMA" id="WANPDCL"/>
<feature type="domain" description="Helicase ATP-binding" evidence="6">
    <location>
        <begin position="263"/>
        <end position="447"/>
    </location>
</feature>
<dbReference type="InterPro" id="IPR038718">
    <property type="entry name" value="SNF2-like_sf"/>
</dbReference>
<dbReference type="CDD" id="cd20400">
    <property type="entry name" value="Tudor_ERCC6L2"/>
    <property type="match status" value="1"/>
</dbReference>
<dbReference type="EnsemblMetazoa" id="XM_038212261.1">
    <property type="protein sequence ID" value="XP_038068189.1"/>
    <property type="gene ID" value="LOC119737712"/>
</dbReference>
<dbReference type="PROSITE" id="PS51194">
    <property type="entry name" value="HELICASE_CTER"/>
    <property type="match status" value="1"/>
</dbReference>
<feature type="compositionally biased region" description="Polar residues" evidence="4">
    <location>
        <begin position="1282"/>
        <end position="1311"/>
    </location>
</feature>
<sequence length="1567" mass="175695">MEDNIEQWHVGGKCMAPYSGDGAYYRACIQSLTRRHQGRLMASVRFSGFTEEEDEIVDVRHLKKRPVRVPGDRGGTFTDSGSSGSVAPPSITSPLTYITEEDRLRAKYADLFDDSDHRGGAGNKSSKSRDSSASPMTSSSASSASSSRFISRSNHKRKAPVAVGGEVRILSEDVTPPKRSPVSSHAPPSMPVRELSEKDSFGFLDEGFSCEEMEKPYFPGVSTASAKIPLVLSKDDSGSVVQVPATINRYLRDYQREGVKFLYRQYQKGEGGILGDDMGLGKTVQVLAFLCAVLGKTGTREDCQRRLPEFLQKKLKTTRGHSSEVFLIICPNSVIYNWLDEFETWTYCTVGKYHGRERQETLWKAMKGKLDAVITSYETYRIYMDSLLQVKWAGVIVDEVHKIKEPGSQITQALKEVNTMRRYGLTGTALQNKLSELWCVLDWANPDCLGSLAKFKLNFEESISKGQKFHASKRELAESRKVSSQFAELRDQWMIRRTKALISHQLPTKDEKVVFCKLSALQLSIYQALLESDDMQLILKQKDTCDCGSGSIRIQCCYKYNSEGEKVKALTMTFMSLLIKVANHVALLTPDVSMSDVQRKRAQKYCDIAFARHPQFVALSREARFCTLSDPSYCGKMQILEKILTVFKQEGSKVLLFSYYTQLLNIIEMYLKTTDYVYRRLDGKTPIQDRQRFVHEFNTDPDIFLFLISTKAGGLGLNLTGANVVVIFDPNWNPTYDLQAQDRAYRIGQHRDVRVYRLISTGSIEENMYLRQVYKQQLASAAVTSENPMRYFTAVAGDKKQQGELFGLHNMFALRADTSCLTKDLIQRHVKTEQGITLAKYISPPPSVSDTEQTSKEEALSDSDGESDSSHGNHGNTDAEDDHGVASQFLGDGDFSDEETNDDPQKPAFKEHDTKRKTSPPNSINPPGKTTAPSCHKRNTAKTFVVPTSKRREHHAQMASGSDSDEDTKVDRRAVRGKAILHRDGRVERRIKGVAADQPNNSATRVKGQAKLGKRSEATSTKQDGGRVAGNRIRAKERNKSTNAVDDVFKECGVAFIHSNMKIVGGSRVEDHVTNIAMRDVYDLGLNSQQPANYNVPTLQESMSNSSSQEKDSVQSHEPLPASLLAQSQRASHRINGTTVLFGQTPRGIKRHQFGSMAKTLKHPSVRDFAKHILSLPQEQYASLLQDYYASKHLELDLAKLYQPLRPGAEELNDAPAQGRSARRAKPVRARVSRKHGTRTRGPRGVGHFESLSEDEEFDDRGNGRDGDVEHAERHETERCSDNNGKTFQATVRANRASRTASSKQGNLTRTKPTEQQRKRATKPLAEKSVIAERPHLRARRQVMDSENEDWLREDLNQNEKTDQLFQRRQPKTQNRNKSPSVSNDSSLEHSALSNSSPTTVPKDDNMSFLDEIFLTEKSKKPPKPPPKKKSPRVPPKRTTVCFVKGDLSDSDIEMEDLTDARLTSIDSIDTDARQVLEVSGGTLWKRNSKFASRQSALEQASVEAQLESQSVFEKYAESFVPNEHFLKRGLDKEHEIYVEETVMPEDSGFSPELRPSTSVVAETASF</sequence>
<dbReference type="Gene3D" id="3.40.50.10810">
    <property type="entry name" value="Tandem AAA-ATPase domain"/>
    <property type="match status" value="1"/>
</dbReference>
<evidence type="ECO:0000256" key="1">
    <source>
        <dbReference type="ARBA" id="ARBA00004123"/>
    </source>
</evidence>
<feature type="region of interest" description="Disordered" evidence="4">
    <location>
        <begin position="111"/>
        <end position="196"/>
    </location>
</feature>
<dbReference type="FunFam" id="3.40.50.10810:FF:000019">
    <property type="entry name" value="DNA excision repair protein ERCC-6-like 2 isoform X1"/>
    <property type="match status" value="1"/>
</dbReference>
<dbReference type="Pfam" id="PF00176">
    <property type="entry name" value="SNF2-rel_dom"/>
    <property type="match status" value="1"/>
</dbReference>
<dbReference type="Pfam" id="PF25806">
    <property type="entry name" value="RHH_ERCC6L2"/>
    <property type="match status" value="1"/>
</dbReference>
<dbReference type="InterPro" id="IPR014001">
    <property type="entry name" value="Helicase_ATP-bd"/>
</dbReference>
<dbReference type="Gene3D" id="3.40.50.300">
    <property type="entry name" value="P-loop containing nucleotide triphosphate hydrolases"/>
    <property type="match status" value="1"/>
</dbReference>
<feature type="domain" description="Helicase C-terminal" evidence="7">
    <location>
        <begin position="639"/>
        <end position="789"/>
    </location>
</feature>
<dbReference type="SUPFAM" id="SSF52540">
    <property type="entry name" value="P-loop containing nucleoside triphosphate hydrolases"/>
    <property type="match status" value="2"/>
</dbReference>
<feature type="compositionally biased region" description="Low complexity" evidence="4">
    <location>
        <begin position="75"/>
        <end position="85"/>
    </location>
</feature>
<name>A0A914AXD9_PATMI</name>
<dbReference type="InterPro" id="IPR027417">
    <property type="entry name" value="P-loop_NTPase"/>
</dbReference>
<evidence type="ECO:0008006" key="10">
    <source>
        <dbReference type="Google" id="ProtNLM"/>
    </source>
</evidence>
<dbReference type="PROSITE" id="PS50304">
    <property type="entry name" value="TUDOR"/>
    <property type="match status" value="1"/>
</dbReference>
<dbReference type="Gene3D" id="2.30.30.140">
    <property type="match status" value="1"/>
</dbReference>
<protein>
    <recommendedName>
        <fullName evidence="10">DNA excision repair protein ERCC-6-like 2</fullName>
    </recommendedName>
</protein>
<comment type="subcellular location">
    <subcellularLocation>
        <location evidence="1">Nucleus</location>
    </subcellularLocation>
</comment>